<dbReference type="OrthoDB" id="9790031at2"/>
<dbReference type="InterPro" id="IPR006379">
    <property type="entry name" value="HAD-SF_hydro_IIB"/>
</dbReference>
<dbReference type="NCBIfam" id="TIGR00099">
    <property type="entry name" value="Cof-subfamily"/>
    <property type="match status" value="1"/>
</dbReference>
<dbReference type="InterPro" id="IPR023214">
    <property type="entry name" value="HAD_sf"/>
</dbReference>
<protein>
    <recommendedName>
        <fullName evidence="3">Cof-type HAD-IIB family hydrolase</fullName>
    </recommendedName>
</protein>
<dbReference type="PANTHER" id="PTHR10000">
    <property type="entry name" value="PHOSPHOSERINE PHOSPHATASE"/>
    <property type="match status" value="1"/>
</dbReference>
<dbReference type="Gene3D" id="3.40.50.1000">
    <property type="entry name" value="HAD superfamily/HAD-like"/>
    <property type="match status" value="1"/>
</dbReference>
<reference evidence="2" key="1">
    <citation type="submission" date="2016-10" db="EMBL/GenBank/DDBJ databases">
        <authorList>
            <person name="Varghese N."/>
            <person name="Submissions S."/>
        </authorList>
    </citation>
    <scope>NUCLEOTIDE SEQUENCE [LARGE SCALE GENOMIC DNA]</scope>
    <source>
        <strain evidence="2">CGMCC 1.10369</strain>
    </source>
</reference>
<dbReference type="GO" id="GO:0016791">
    <property type="term" value="F:phosphatase activity"/>
    <property type="evidence" value="ECO:0007669"/>
    <property type="project" value="UniProtKB-ARBA"/>
</dbReference>
<dbReference type="NCBIfam" id="TIGR01484">
    <property type="entry name" value="HAD-SF-IIB"/>
    <property type="match status" value="1"/>
</dbReference>
<evidence type="ECO:0000313" key="1">
    <source>
        <dbReference type="EMBL" id="SDO33023.1"/>
    </source>
</evidence>
<accession>A0A1H0INS5</accession>
<evidence type="ECO:0008006" key="3">
    <source>
        <dbReference type="Google" id="ProtNLM"/>
    </source>
</evidence>
<sequence>MKIKAVFIDMDGTLLQKNNEISPLTLAVIREIANRGVHVFLATGRHLDITLPYHRRLGLKTPLICLNGAGVYDWFSLDPLQLRTIPPSKELHAALVNKKPRNMMIHTADSLYCAKEDEITEGWTAEAKRKPHYIGDLETVEPENILKYSIRSHERIELPKGIYEKNCNFIRWDDGFELVRKEVSKWSAIEYLLHQYGVSRQETAAFGDGPNDLEMIRNCGMGVAMGNAITPLKKAADFIAGDHEEDGLAQFLESYILNTPLRSLKNAKPFVV</sequence>
<keyword evidence="2" id="KW-1185">Reference proteome</keyword>
<proteinExistence type="predicted"/>
<dbReference type="SFLD" id="SFLDS00003">
    <property type="entry name" value="Haloacid_Dehalogenase"/>
    <property type="match status" value="1"/>
</dbReference>
<dbReference type="EMBL" id="FNIL01000011">
    <property type="protein sequence ID" value="SDO33023.1"/>
    <property type="molecule type" value="Genomic_DNA"/>
</dbReference>
<dbReference type="InterPro" id="IPR000150">
    <property type="entry name" value="Cof"/>
</dbReference>
<organism evidence="1 2">
    <name type="scientific">Alkalicoccus daliensis</name>
    <dbReference type="NCBI Taxonomy" id="745820"/>
    <lineage>
        <taxon>Bacteria</taxon>
        <taxon>Bacillati</taxon>
        <taxon>Bacillota</taxon>
        <taxon>Bacilli</taxon>
        <taxon>Bacillales</taxon>
        <taxon>Bacillaceae</taxon>
        <taxon>Alkalicoccus</taxon>
    </lineage>
</organism>
<gene>
    <name evidence="1" type="ORF">SAMN04488053_11143</name>
</gene>
<dbReference type="GO" id="GO:0000287">
    <property type="term" value="F:magnesium ion binding"/>
    <property type="evidence" value="ECO:0007669"/>
    <property type="project" value="TreeGrafter"/>
</dbReference>
<dbReference type="SFLD" id="SFLDG01140">
    <property type="entry name" value="C2.B:_Phosphomannomutase_and_P"/>
    <property type="match status" value="1"/>
</dbReference>
<dbReference type="AlphaFoldDB" id="A0A1H0INS5"/>
<dbReference type="Proteomes" id="UP000198778">
    <property type="component" value="Unassembled WGS sequence"/>
</dbReference>
<dbReference type="PANTHER" id="PTHR10000:SF8">
    <property type="entry name" value="HAD SUPERFAMILY HYDROLASE-LIKE, TYPE 3"/>
    <property type="match status" value="1"/>
</dbReference>
<dbReference type="Gene3D" id="3.30.1240.10">
    <property type="match status" value="1"/>
</dbReference>
<dbReference type="Pfam" id="PF08282">
    <property type="entry name" value="Hydrolase_3"/>
    <property type="match status" value="1"/>
</dbReference>
<evidence type="ECO:0000313" key="2">
    <source>
        <dbReference type="Proteomes" id="UP000198778"/>
    </source>
</evidence>
<dbReference type="InterPro" id="IPR036412">
    <property type="entry name" value="HAD-like_sf"/>
</dbReference>
<dbReference type="RefSeq" id="WP_090843654.1">
    <property type="nucleotide sequence ID" value="NZ_FNIL01000011.1"/>
</dbReference>
<dbReference type="SUPFAM" id="SSF56784">
    <property type="entry name" value="HAD-like"/>
    <property type="match status" value="1"/>
</dbReference>
<dbReference type="GO" id="GO:0005829">
    <property type="term" value="C:cytosol"/>
    <property type="evidence" value="ECO:0007669"/>
    <property type="project" value="TreeGrafter"/>
</dbReference>
<name>A0A1H0INS5_9BACI</name>
<dbReference type="CDD" id="cd07516">
    <property type="entry name" value="HAD_Pase"/>
    <property type="match status" value="1"/>
</dbReference>
<dbReference type="STRING" id="745820.SAMN04488053_11143"/>